<organism evidence="7 8">
    <name type="scientific">Pseudothermotoga hypogea DSM 11164 = NBRC 106472</name>
    <dbReference type="NCBI Taxonomy" id="1123384"/>
    <lineage>
        <taxon>Bacteria</taxon>
        <taxon>Thermotogati</taxon>
        <taxon>Thermotogota</taxon>
        <taxon>Thermotogae</taxon>
        <taxon>Thermotogales</taxon>
        <taxon>Thermotogaceae</taxon>
        <taxon>Pseudothermotoga</taxon>
    </lineage>
</organism>
<dbReference type="EMBL" id="CP007141">
    <property type="protein sequence ID" value="AJC73104.1"/>
    <property type="molecule type" value="Genomic_DNA"/>
</dbReference>
<evidence type="ECO:0000256" key="1">
    <source>
        <dbReference type="ARBA" id="ARBA00004651"/>
    </source>
</evidence>
<name>A0A0X1KPG6_9THEM</name>
<dbReference type="Proteomes" id="UP000077469">
    <property type="component" value="Chromosome"/>
</dbReference>
<feature type="transmembrane region" description="Helical" evidence="6">
    <location>
        <begin position="7"/>
        <end position="25"/>
    </location>
</feature>
<dbReference type="KEGG" id="phy:AJ81_01570"/>
<sequence length="320" mass="34388">MIAILEQGLLLALAAMGVYISFRLVDLPDLTPDGSYIVGGAVAVVLLRSGHGWVSATLLAALAAGAAGFITALISTRFRIHTLLASIMVMTGLYSVAIRVMNAPNLPIPRFSTEKILSYEQVVGKTPLDDILGGIGNLQYESQGMKAVTVPFNNKADGHDLILIASLLLFISFLFWLFLRTELGTMLRGYGRNRFAVKVLGVNPNLFALMGLTVANFLVGLSGALFSMYSGFADVNMGTGMVVVCLASVILGEIIFGSREVAYGLFFPIVGAVVYQILLTLAMKYGYRIGFKPSDMKLLTAMFVVSVIAARRLKKSEVTV</sequence>
<comment type="subcellular location">
    <subcellularLocation>
        <location evidence="1">Cell membrane</location>
        <topology evidence="1">Multi-pass membrane protein</topology>
    </subcellularLocation>
</comment>
<feature type="transmembrane region" description="Helical" evidence="6">
    <location>
        <begin position="263"/>
        <end position="284"/>
    </location>
</feature>
<feature type="transmembrane region" description="Helical" evidence="6">
    <location>
        <begin position="235"/>
        <end position="256"/>
    </location>
</feature>
<dbReference type="PANTHER" id="PTHR32196">
    <property type="entry name" value="ABC TRANSPORTER PERMEASE PROTEIN YPHD-RELATED-RELATED"/>
    <property type="match status" value="1"/>
</dbReference>
<evidence type="ECO:0000313" key="8">
    <source>
        <dbReference type="Proteomes" id="UP000077469"/>
    </source>
</evidence>
<dbReference type="GO" id="GO:0005886">
    <property type="term" value="C:plasma membrane"/>
    <property type="evidence" value="ECO:0007669"/>
    <property type="project" value="UniProtKB-SubCell"/>
</dbReference>
<dbReference type="STRING" id="1123384.AJ81_01570"/>
<evidence type="ECO:0000313" key="7">
    <source>
        <dbReference type="EMBL" id="AJC73104.1"/>
    </source>
</evidence>
<dbReference type="PATRIC" id="fig|1123384.7.peg.314"/>
<dbReference type="RefSeq" id="WP_031503453.1">
    <property type="nucleotide sequence ID" value="NC_022795.1"/>
</dbReference>
<evidence type="ECO:0000256" key="4">
    <source>
        <dbReference type="ARBA" id="ARBA00022989"/>
    </source>
</evidence>
<proteinExistence type="predicted"/>
<evidence type="ECO:0000256" key="6">
    <source>
        <dbReference type="SAM" id="Phobius"/>
    </source>
</evidence>
<dbReference type="PANTHER" id="PTHR32196:SF69">
    <property type="entry name" value="BRANCHED-CHAIN AMINO ACID TRANSPORT SYSTEM, PERMEASE PROTEIN"/>
    <property type="match status" value="1"/>
</dbReference>
<feature type="transmembrane region" description="Helical" evidence="6">
    <location>
        <begin position="53"/>
        <end position="75"/>
    </location>
</feature>
<dbReference type="InterPro" id="IPR001851">
    <property type="entry name" value="ABC_transp_permease"/>
</dbReference>
<feature type="transmembrane region" description="Helical" evidence="6">
    <location>
        <begin position="82"/>
        <end position="101"/>
    </location>
</feature>
<accession>A0A0X1KPG6</accession>
<protein>
    <submittedName>
        <fullName evidence="7">ABC transporter permease</fullName>
    </submittedName>
</protein>
<dbReference type="OrthoDB" id="9778389at2"/>
<dbReference type="CDD" id="cd06574">
    <property type="entry name" value="TM_PBP1_branched-chain-AA_like"/>
    <property type="match status" value="1"/>
</dbReference>
<keyword evidence="5 6" id="KW-0472">Membrane</keyword>
<evidence type="ECO:0000256" key="3">
    <source>
        <dbReference type="ARBA" id="ARBA00022692"/>
    </source>
</evidence>
<gene>
    <name evidence="7" type="ORF">AJ81_01570</name>
</gene>
<dbReference type="GO" id="GO:0022857">
    <property type="term" value="F:transmembrane transporter activity"/>
    <property type="evidence" value="ECO:0007669"/>
    <property type="project" value="InterPro"/>
</dbReference>
<dbReference type="AlphaFoldDB" id="A0A0X1KPG6"/>
<evidence type="ECO:0000256" key="5">
    <source>
        <dbReference type="ARBA" id="ARBA00023136"/>
    </source>
</evidence>
<keyword evidence="8" id="KW-1185">Reference proteome</keyword>
<feature type="transmembrane region" description="Helical" evidence="6">
    <location>
        <begin position="200"/>
        <end position="229"/>
    </location>
</feature>
<evidence type="ECO:0000256" key="2">
    <source>
        <dbReference type="ARBA" id="ARBA00022475"/>
    </source>
</evidence>
<feature type="transmembrane region" description="Helical" evidence="6">
    <location>
        <begin position="296"/>
        <end position="313"/>
    </location>
</feature>
<dbReference type="PaxDb" id="1123384-AJ81_01570"/>
<feature type="transmembrane region" description="Helical" evidence="6">
    <location>
        <begin position="161"/>
        <end position="179"/>
    </location>
</feature>
<dbReference type="Pfam" id="PF02653">
    <property type="entry name" value="BPD_transp_2"/>
    <property type="match status" value="1"/>
</dbReference>
<reference evidence="7 8" key="1">
    <citation type="submission" date="2014-01" db="EMBL/GenBank/DDBJ databases">
        <title>Genome sequencing of Thermotog hypogea.</title>
        <authorList>
            <person name="Zhang X."/>
            <person name="Alvare G."/>
            <person name="Fristensky B."/>
            <person name="Chen L."/>
            <person name="Suen T."/>
            <person name="Chen Q."/>
            <person name="Ma K."/>
        </authorList>
    </citation>
    <scope>NUCLEOTIDE SEQUENCE [LARGE SCALE GENOMIC DNA]</scope>
    <source>
        <strain evidence="7 8">DSM 11164</strain>
    </source>
</reference>
<keyword evidence="2" id="KW-1003">Cell membrane</keyword>
<keyword evidence="4 6" id="KW-1133">Transmembrane helix</keyword>
<keyword evidence="3 6" id="KW-0812">Transmembrane</keyword>